<dbReference type="InterPro" id="IPR029052">
    <property type="entry name" value="Metallo-depent_PP-like"/>
</dbReference>
<dbReference type="RefSeq" id="WP_189384164.1">
    <property type="nucleotide sequence ID" value="NZ_BAABFY010000007.1"/>
</dbReference>
<dbReference type="InterPro" id="IPR004843">
    <property type="entry name" value="Calcineurin-like_PHP"/>
</dbReference>
<dbReference type="InterPro" id="IPR006186">
    <property type="entry name" value="Ser/Thr-sp_prot-phosphatase"/>
</dbReference>
<proteinExistence type="predicted"/>
<feature type="domain" description="Serine/threonine specific protein phosphatases" evidence="1">
    <location>
        <begin position="74"/>
        <end position="79"/>
    </location>
</feature>
<evidence type="ECO:0000259" key="1">
    <source>
        <dbReference type="PROSITE" id="PS00125"/>
    </source>
</evidence>
<gene>
    <name evidence="2" type="primary">pphA</name>
    <name evidence="2" type="ORF">GCM10011450_07940</name>
</gene>
<dbReference type="GO" id="GO:0008803">
    <property type="term" value="F:bis(5'-nucleosyl)-tetraphosphatase (symmetrical) activity"/>
    <property type="evidence" value="ECO:0007669"/>
    <property type="project" value="TreeGrafter"/>
</dbReference>
<sequence>MQLSSFKSFPLNTLGRDFAVGDIHGMYSLLEKKLVAVNFNPQKDRLFSVGDLVNRGPESSRVMSFLGQPWFHAIKGNHEDIAIRSATDPDYMDLMLRIGGAWLMDKSPKEQARIRQTFTALPLAMEVQTPAGKIGLVHAECPLDSWDDMIFLLKAGKQDALHLEEKLCWSRRRFKDRDETLIQGLHALVVGHNVVEGMQIMGNTYYIETGAFLLDGEHGMTLLDLVALKPV</sequence>
<evidence type="ECO:0000313" key="2">
    <source>
        <dbReference type="EMBL" id="GGW80447.1"/>
    </source>
</evidence>
<protein>
    <submittedName>
        <fullName evidence="2">Serine/threonine protein phosphatase</fullName>
    </submittedName>
</protein>
<reference evidence="2" key="1">
    <citation type="journal article" date="2014" name="Int. J. Syst. Evol. Microbiol.">
        <title>Complete genome sequence of Corynebacterium casei LMG S-19264T (=DSM 44701T), isolated from a smear-ripened cheese.</title>
        <authorList>
            <consortium name="US DOE Joint Genome Institute (JGI-PGF)"/>
            <person name="Walter F."/>
            <person name="Albersmeier A."/>
            <person name="Kalinowski J."/>
            <person name="Ruckert C."/>
        </authorList>
    </citation>
    <scope>NUCLEOTIDE SEQUENCE</scope>
    <source>
        <strain evidence="2">KCTC 23732</strain>
    </source>
</reference>
<dbReference type="EMBL" id="BMYS01000003">
    <property type="protein sequence ID" value="GGW80447.1"/>
    <property type="molecule type" value="Genomic_DNA"/>
</dbReference>
<comment type="caution">
    <text evidence="2">The sequence shown here is derived from an EMBL/GenBank/DDBJ whole genome shotgun (WGS) entry which is preliminary data.</text>
</comment>
<keyword evidence="3" id="KW-1185">Reference proteome</keyword>
<dbReference type="PROSITE" id="PS00125">
    <property type="entry name" value="SER_THR_PHOSPHATASE"/>
    <property type="match status" value="1"/>
</dbReference>
<dbReference type="Pfam" id="PF00149">
    <property type="entry name" value="Metallophos"/>
    <property type="match status" value="1"/>
</dbReference>
<dbReference type="PANTHER" id="PTHR42850">
    <property type="entry name" value="METALLOPHOSPHOESTERASE"/>
    <property type="match status" value="1"/>
</dbReference>
<organism evidence="2 3">
    <name type="scientific">Advenella faeciporci</name>
    <dbReference type="NCBI Taxonomy" id="797535"/>
    <lineage>
        <taxon>Bacteria</taxon>
        <taxon>Pseudomonadati</taxon>
        <taxon>Pseudomonadota</taxon>
        <taxon>Betaproteobacteria</taxon>
        <taxon>Burkholderiales</taxon>
        <taxon>Alcaligenaceae</taxon>
    </lineage>
</organism>
<dbReference type="SUPFAM" id="SSF56300">
    <property type="entry name" value="Metallo-dependent phosphatases"/>
    <property type="match status" value="1"/>
</dbReference>
<dbReference type="GO" id="GO:0110154">
    <property type="term" value="P:RNA decapping"/>
    <property type="evidence" value="ECO:0007669"/>
    <property type="project" value="TreeGrafter"/>
</dbReference>
<evidence type="ECO:0000313" key="3">
    <source>
        <dbReference type="Proteomes" id="UP000608345"/>
    </source>
</evidence>
<name>A0A918JIK6_9BURK</name>
<dbReference type="GO" id="GO:0005737">
    <property type="term" value="C:cytoplasm"/>
    <property type="evidence" value="ECO:0007669"/>
    <property type="project" value="TreeGrafter"/>
</dbReference>
<reference evidence="2" key="2">
    <citation type="submission" date="2020-09" db="EMBL/GenBank/DDBJ databases">
        <authorList>
            <person name="Sun Q."/>
            <person name="Kim S."/>
        </authorList>
    </citation>
    <scope>NUCLEOTIDE SEQUENCE</scope>
    <source>
        <strain evidence="2">KCTC 23732</strain>
    </source>
</reference>
<accession>A0A918JIK6</accession>
<dbReference type="PANTHER" id="PTHR42850:SF11">
    <property type="entry name" value="BIS(5'-NUCLEOSYL)-TETRAPHOSPHATASE [SYMMETRICAL]"/>
    <property type="match status" value="1"/>
</dbReference>
<dbReference type="Proteomes" id="UP000608345">
    <property type="component" value="Unassembled WGS sequence"/>
</dbReference>
<dbReference type="AlphaFoldDB" id="A0A918JIK6"/>
<dbReference type="GO" id="GO:0016791">
    <property type="term" value="F:phosphatase activity"/>
    <property type="evidence" value="ECO:0007669"/>
    <property type="project" value="TreeGrafter"/>
</dbReference>
<dbReference type="Gene3D" id="3.60.21.10">
    <property type="match status" value="1"/>
</dbReference>
<dbReference type="InterPro" id="IPR050126">
    <property type="entry name" value="Ap4A_hydrolase"/>
</dbReference>